<sequence>MGALSGVKVLDLSRLLPGPYCSLIMADYGAEVIKIEEPGQGDYIRWRKPAIEEIGARHLTVNRNKKSIELNLKTEEGKEIFKKMAESADVILESFRPGVMDRLGIGYDEISKINEGIVYCSLTGYGQTGPYRRLPGHDINYIGYSGILGLIGEKDGKPVVPGVQIADLGGGALMALSGIMMALFHKEKTGKGQYVDVSMLDGAVTWLYAALSDYFASGSTPERGKTRLDGHFAFYNVYETKDQKYLSVGASEKKFWKEICELVGKPEWIELHEGPEDVQEQLKKDMSELFKQRNQQEWLDLLQTKDTCVGPVYNIDEIFSDSQIIERELFTEMNHPVAGMIKQIGFPIKFSHTPGKIHSHAPLLGEHTEGILSALNYSRANIDDFRSKGVIGTHTPVGN</sequence>
<dbReference type="PANTHER" id="PTHR48228">
    <property type="entry name" value="SUCCINYL-COA--D-CITRAMALATE COA-TRANSFERASE"/>
    <property type="match status" value="1"/>
</dbReference>
<dbReference type="PANTHER" id="PTHR48228:SF5">
    <property type="entry name" value="ALPHA-METHYLACYL-COA RACEMASE"/>
    <property type="match status" value="1"/>
</dbReference>
<protein>
    <submittedName>
        <fullName evidence="1">CoA transferase</fullName>
    </submittedName>
</protein>
<dbReference type="GO" id="GO:0016740">
    <property type="term" value="F:transferase activity"/>
    <property type="evidence" value="ECO:0007669"/>
    <property type="project" value="UniProtKB-KW"/>
</dbReference>
<dbReference type="InterPro" id="IPR003673">
    <property type="entry name" value="CoA-Trfase_fam_III"/>
</dbReference>
<name>A0A398BEP8_9BACI</name>
<dbReference type="InterPro" id="IPR050509">
    <property type="entry name" value="CoA-transferase_III"/>
</dbReference>
<dbReference type="Proteomes" id="UP000266016">
    <property type="component" value="Unassembled WGS sequence"/>
</dbReference>
<proteinExistence type="predicted"/>
<keyword evidence="1" id="KW-0808">Transferase</keyword>
<evidence type="ECO:0000313" key="1">
    <source>
        <dbReference type="EMBL" id="RID88482.1"/>
    </source>
</evidence>
<dbReference type="SUPFAM" id="SSF89796">
    <property type="entry name" value="CoA-transferase family III (CaiB/BaiF)"/>
    <property type="match status" value="1"/>
</dbReference>
<accession>A0A398BEP8</accession>
<evidence type="ECO:0000313" key="2">
    <source>
        <dbReference type="Proteomes" id="UP000266016"/>
    </source>
</evidence>
<gene>
    <name evidence="1" type="ORF">D1953_03705</name>
</gene>
<dbReference type="Gene3D" id="3.30.1540.10">
    <property type="entry name" value="formyl-coa transferase, domain 3"/>
    <property type="match status" value="1"/>
</dbReference>
<organism evidence="1 2">
    <name type="scientific">Peribacillus asahii</name>
    <dbReference type="NCBI Taxonomy" id="228899"/>
    <lineage>
        <taxon>Bacteria</taxon>
        <taxon>Bacillati</taxon>
        <taxon>Bacillota</taxon>
        <taxon>Bacilli</taxon>
        <taxon>Bacillales</taxon>
        <taxon>Bacillaceae</taxon>
        <taxon>Peribacillus</taxon>
    </lineage>
</organism>
<dbReference type="EMBL" id="QWVS01000005">
    <property type="protein sequence ID" value="RID88482.1"/>
    <property type="molecule type" value="Genomic_DNA"/>
</dbReference>
<dbReference type="RefSeq" id="WP_119115824.1">
    <property type="nucleotide sequence ID" value="NZ_QWVS01000005.1"/>
</dbReference>
<comment type="caution">
    <text evidence="1">The sequence shown here is derived from an EMBL/GenBank/DDBJ whole genome shotgun (WGS) entry which is preliminary data.</text>
</comment>
<dbReference type="InterPro" id="IPR023606">
    <property type="entry name" value="CoA-Trfase_III_dom_1_sf"/>
</dbReference>
<keyword evidence="2" id="KW-1185">Reference proteome</keyword>
<dbReference type="Pfam" id="PF02515">
    <property type="entry name" value="CoA_transf_3"/>
    <property type="match status" value="1"/>
</dbReference>
<reference evidence="1 2" key="1">
    <citation type="submission" date="2018-08" db="EMBL/GenBank/DDBJ databases">
        <title>Bacillus jemisoniae sp. nov., Bacillus chryseoplanitiae sp. nov., Bacillus resnikiae sp. nov., and Bacillus frankliniae sp. nov., isolated from Viking spacecraft and associated surfaces.</title>
        <authorList>
            <person name="Seuylemezian A."/>
            <person name="Vaishampayan P."/>
        </authorList>
    </citation>
    <scope>NUCLEOTIDE SEQUENCE [LARGE SCALE GENOMIC DNA]</scope>
    <source>
        <strain evidence="1 2">MA001</strain>
    </source>
</reference>
<dbReference type="InterPro" id="IPR044855">
    <property type="entry name" value="CoA-Trfase_III_dom3_sf"/>
</dbReference>
<dbReference type="AlphaFoldDB" id="A0A398BEP8"/>
<dbReference type="Gene3D" id="3.40.50.10540">
    <property type="entry name" value="Crotonobetainyl-coa:carnitine coa-transferase, domain 1"/>
    <property type="match status" value="1"/>
</dbReference>